<dbReference type="InterPro" id="IPR036188">
    <property type="entry name" value="FAD/NAD-bd_sf"/>
</dbReference>
<dbReference type="AlphaFoldDB" id="A0A6J5B2B3"/>
<dbReference type="EC" id="1.4.99.-" evidence="3"/>
<dbReference type="Proteomes" id="UP000507979">
    <property type="component" value="Unassembled WGS sequence"/>
</dbReference>
<dbReference type="EMBL" id="CADIJR010000060">
    <property type="protein sequence ID" value="CAB3689192.1"/>
    <property type="molecule type" value="Genomic_DNA"/>
</dbReference>
<feature type="domain" description="FAD dependent oxidoreductase" evidence="2">
    <location>
        <begin position="6"/>
        <end position="349"/>
    </location>
</feature>
<dbReference type="SUPFAM" id="SSF51905">
    <property type="entry name" value="FAD/NAD(P)-binding domain"/>
    <property type="match status" value="1"/>
</dbReference>
<evidence type="ECO:0000259" key="2">
    <source>
        <dbReference type="Pfam" id="PF01266"/>
    </source>
</evidence>
<evidence type="ECO:0000313" key="4">
    <source>
        <dbReference type="Proteomes" id="UP000507979"/>
    </source>
</evidence>
<gene>
    <name evidence="3" type="primary">dadA_1</name>
    <name evidence="3" type="ORF">LMG26845_04658</name>
</gene>
<dbReference type="GO" id="GO:0016491">
    <property type="term" value="F:oxidoreductase activity"/>
    <property type="evidence" value="ECO:0007669"/>
    <property type="project" value="UniProtKB-KW"/>
</dbReference>
<sequence length="370" mass="38909">MPAVRKVVVLGAGVLGLSVAAELAERGARVVVAAPPLDHRTASLRSYSWLNAFGAAPESYRRLRLLSLDRYRTLAGPGAPWLRFDGSLTWRDADKRELLQARAEALSQSGYGNTWVDADAAARLEPALDRAALDGHALVHTPGEGWVDLPEYLHVLRRRIAARDGQFVTLTQPPLLRVAGGKITGVQVDGRTSLDADSAVLAAGAGTPALLRQVGIELPVQTNTALLVTARASVAVPKAVLRAPDIAIRPRADGLLALHADWADTRVAGDDERGWSVTPDVIDAVTAAAARWLAGRPAFTEVQAGIGLRPIPGDQRAVAGEVADIGGLSVAFSHSAATLAPILSELLAAEIIDGTPSPLLADFRPARFAA</sequence>
<accession>A0A6J5B2B3</accession>
<dbReference type="Pfam" id="PF01266">
    <property type="entry name" value="DAO"/>
    <property type="match status" value="1"/>
</dbReference>
<dbReference type="Gene3D" id="3.50.50.60">
    <property type="entry name" value="FAD/NAD(P)-binding domain"/>
    <property type="match status" value="1"/>
</dbReference>
<dbReference type="InterPro" id="IPR006076">
    <property type="entry name" value="FAD-dep_OxRdtase"/>
</dbReference>
<evidence type="ECO:0000256" key="1">
    <source>
        <dbReference type="ARBA" id="ARBA00023002"/>
    </source>
</evidence>
<protein>
    <submittedName>
        <fullName evidence="3">D-amino acid dehydrogenase</fullName>
        <ecNumber evidence="3">1.4.99.-</ecNumber>
    </submittedName>
</protein>
<keyword evidence="1 3" id="KW-0560">Oxidoreductase</keyword>
<dbReference type="Gene3D" id="3.30.9.10">
    <property type="entry name" value="D-Amino Acid Oxidase, subunit A, domain 2"/>
    <property type="match status" value="1"/>
</dbReference>
<reference evidence="3 4" key="1">
    <citation type="submission" date="2020-04" db="EMBL/GenBank/DDBJ databases">
        <authorList>
            <person name="De Canck E."/>
        </authorList>
    </citation>
    <scope>NUCLEOTIDE SEQUENCE [LARGE SCALE GENOMIC DNA]</scope>
    <source>
        <strain evidence="3 4">LMG 26845</strain>
    </source>
</reference>
<organism evidence="3 4">
    <name type="scientific">Achromobacter insuavis</name>
    <dbReference type="NCBI Taxonomy" id="1287735"/>
    <lineage>
        <taxon>Bacteria</taxon>
        <taxon>Pseudomonadati</taxon>
        <taxon>Pseudomonadota</taxon>
        <taxon>Betaproteobacteria</taxon>
        <taxon>Burkholderiales</taxon>
        <taxon>Alcaligenaceae</taxon>
        <taxon>Achromobacter</taxon>
    </lineage>
</organism>
<dbReference type="GO" id="GO:0005737">
    <property type="term" value="C:cytoplasm"/>
    <property type="evidence" value="ECO:0007669"/>
    <property type="project" value="TreeGrafter"/>
</dbReference>
<keyword evidence="4" id="KW-1185">Reference proteome</keyword>
<proteinExistence type="predicted"/>
<dbReference type="PANTHER" id="PTHR13847:SF289">
    <property type="entry name" value="GLYCINE OXIDASE"/>
    <property type="match status" value="1"/>
</dbReference>
<dbReference type="PANTHER" id="PTHR13847">
    <property type="entry name" value="SARCOSINE DEHYDROGENASE-RELATED"/>
    <property type="match status" value="1"/>
</dbReference>
<name>A0A6J5B2B3_9BURK</name>
<evidence type="ECO:0000313" key="3">
    <source>
        <dbReference type="EMBL" id="CAB3689192.1"/>
    </source>
</evidence>